<evidence type="ECO:0000256" key="2">
    <source>
        <dbReference type="PIRSR" id="PIRSR019634-50"/>
    </source>
</evidence>
<dbReference type="OrthoDB" id="276239at2759"/>
<organism evidence="8 9">
    <name type="scientific">Rhizophagus clarus</name>
    <dbReference type="NCBI Taxonomy" id="94130"/>
    <lineage>
        <taxon>Eukaryota</taxon>
        <taxon>Fungi</taxon>
        <taxon>Fungi incertae sedis</taxon>
        <taxon>Mucoromycota</taxon>
        <taxon>Glomeromycotina</taxon>
        <taxon>Glomeromycetes</taxon>
        <taxon>Glomerales</taxon>
        <taxon>Glomeraceae</taxon>
        <taxon>Rhizophagus</taxon>
    </lineage>
</organism>
<evidence type="ECO:0000259" key="5">
    <source>
        <dbReference type="Pfam" id="PF08302"/>
    </source>
</evidence>
<comment type="catalytic activity">
    <reaction evidence="1">
        <text>ATP + (ribonucleotide)n-3'-hydroxyl + 5'-phospho-(ribonucleotide)m = (ribonucleotide)n+m + AMP + diphosphate.</text>
        <dbReference type="EC" id="6.5.1.3"/>
    </reaction>
</comment>
<dbReference type="InterPro" id="IPR015965">
    <property type="entry name" value="tRNA_lig_PDEase"/>
</dbReference>
<evidence type="ECO:0000313" key="9">
    <source>
        <dbReference type="Proteomes" id="UP000615446"/>
    </source>
</evidence>
<feature type="active site" description="N6-AMP-lysine intermediate" evidence="2">
    <location>
        <position position="199"/>
    </location>
</feature>
<dbReference type="Pfam" id="PF08303">
    <property type="entry name" value="tRNA_lig_kinase"/>
    <property type="match status" value="1"/>
</dbReference>
<dbReference type="Pfam" id="PF09511">
    <property type="entry name" value="RNA_lig_T4_1"/>
    <property type="match status" value="1"/>
</dbReference>
<dbReference type="InterPro" id="IPR015966">
    <property type="entry name" value="tRNA_lig_kin_fungi"/>
</dbReference>
<dbReference type="InterPro" id="IPR012387">
    <property type="entry name" value="Trl1_fun"/>
</dbReference>
<dbReference type="GO" id="GO:0005524">
    <property type="term" value="F:ATP binding"/>
    <property type="evidence" value="ECO:0007669"/>
    <property type="project" value="UniProtKB-UniRule"/>
</dbReference>
<keyword evidence="4" id="KW-0812">Transmembrane</keyword>
<evidence type="ECO:0000313" key="8">
    <source>
        <dbReference type="EMBL" id="GES88375.1"/>
    </source>
</evidence>
<feature type="domain" description="tRNA ligase kinase" evidence="6">
    <location>
        <begin position="459"/>
        <end position="614"/>
    </location>
</feature>
<dbReference type="PANTHER" id="PTHR32004:SF1">
    <property type="entry name" value="TRNA LIGASE"/>
    <property type="match status" value="1"/>
</dbReference>
<evidence type="ECO:0000256" key="1">
    <source>
        <dbReference type="PIRNR" id="PIRNR019634"/>
    </source>
</evidence>
<protein>
    <recommendedName>
        <fullName evidence="1">tRNA ligase</fullName>
        <ecNumber evidence="1">6.5.1.3</ecNumber>
    </recommendedName>
</protein>
<feature type="domain" description="tRNA ligase phosphodiesterase" evidence="5">
    <location>
        <begin position="620"/>
        <end position="833"/>
    </location>
</feature>
<dbReference type="GO" id="GO:0003972">
    <property type="term" value="F:RNA ligase (ATP) activity"/>
    <property type="evidence" value="ECO:0007669"/>
    <property type="project" value="UniProtKB-UniRule"/>
</dbReference>
<feature type="compositionally biased region" description="Basic residues" evidence="3">
    <location>
        <begin position="71"/>
        <end position="81"/>
    </location>
</feature>
<name>A0A8H3LLI6_9GLOM</name>
<feature type="domain" description="T4 RNA ligase 1-like N-terminal" evidence="7">
    <location>
        <begin position="149"/>
        <end position="376"/>
    </location>
</feature>
<dbReference type="PIRSF" id="PIRSF019634">
    <property type="entry name" value="tRNA_lig_yeast"/>
    <property type="match status" value="1"/>
</dbReference>
<comment type="similarity">
    <text evidence="1">Belongs to the TRL1 family.</text>
</comment>
<dbReference type="EC" id="6.5.1.3" evidence="1"/>
<keyword evidence="1 8" id="KW-0436">Ligase</keyword>
<dbReference type="Proteomes" id="UP000615446">
    <property type="component" value="Unassembled WGS sequence"/>
</dbReference>
<dbReference type="InterPro" id="IPR027417">
    <property type="entry name" value="P-loop_NTPase"/>
</dbReference>
<dbReference type="Pfam" id="PF08302">
    <property type="entry name" value="tRNA_lig_CPD"/>
    <property type="match status" value="1"/>
</dbReference>
<proteinExistence type="inferred from homology"/>
<dbReference type="GO" id="GO:0005634">
    <property type="term" value="C:nucleus"/>
    <property type="evidence" value="ECO:0007669"/>
    <property type="project" value="TreeGrafter"/>
</dbReference>
<dbReference type="EMBL" id="BLAL01000178">
    <property type="protein sequence ID" value="GES88375.1"/>
    <property type="molecule type" value="Genomic_DNA"/>
</dbReference>
<keyword evidence="4" id="KW-1133">Transmembrane helix</keyword>
<feature type="region of interest" description="Disordered" evidence="3">
    <location>
        <begin position="66"/>
        <end position="93"/>
    </location>
</feature>
<accession>A0A8H3LLI6</accession>
<evidence type="ECO:0000256" key="4">
    <source>
        <dbReference type="SAM" id="Phobius"/>
    </source>
</evidence>
<dbReference type="GO" id="GO:0008081">
    <property type="term" value="F:phosphoric diester hydrolase activity"/>
    <property type="evidence" value="ECO:0007669"/>
    <property type="project" value="InterPro"/>
</dbReference>
<dbReference type="InterPro" id="IPR019039">
    <property type="entry name" value="T4-Rnl1-like_N"/>
</dbReference>
<evidence type="ECO:0000259" key="7">
    <source>
        <dbReference type="Pfam" id="PF09511"/>
    </source>
</evidence>
<dbReference type="GO" id="GO:0006388">
    <property type="term" value="P:tRNA splicing, via endonucleolytic cleavage and ligation"/>
    <property type="evidence" value="ECO:0007669"/>
    <property type="project" value="UniProtKB-UniRule"/>
</dbReference>
<dbReference type="Gene3D" id="3.40.50.300">
    <property type="entry name" value="P-loop containing nucleotide triphosphate hydrolases"/>
    <property type="match status" value="1"/>
</dbReference>
<dbReference type="PANTHER" id="PTHR32004">
    <property type="entry name" value="TRNA LIGASE"/>
    <property type="match status" value="1"/>
</dbReference>
<gene>
    <name evidence="8" type="ORF">RCL2_001532900</name>
</gene>
<dbReference type="AlphaFoldDB" id="A0A8H3LLI6"/>
<dbReference type="SUPFAM" id="SSF52540">
    <property type="entry name" value="P-loop containing nucleoside triphosphate hydrolases"/>
    <property type="match status" value="1"/>
</dbReference>
<keyword evidence="1" id="KW-0819">tRNA processing</keyword>
<comment type="caution">
    <text evidence="8">The sequence shown here is derived from an EMBL/GenBank/DDBJ whole genome shotgun (WGS) entry which is preliminary data.</text>
</comment>
<sequence>MELNPLDFLSIDMESDLVFSLTISLIFFLVTFIVLRRKFNFRGILTKSKNDSRKINDENKIHFVPEEVKKSQKSHTSKKRKTSEGGEDQKIYTVTPEDLREADELISQLYKSKGKKVKRNEFIHKSSGTPISSWKMNEWDYKKHRTPTQARGLFTRETDNKYEIVVRGYDKFFNIDEVPETEWEKIVTRTKGPYEVTVKENGCIIFIGGLPGNFIVVTSKHSMGERENALAHAIVGEQWLDKHLEKVGKTKEALADFLYKNRSTAVAELCDDQFEEHVLPYAPDRRGLYLHGINFNTAVLKTWPSKKVTNFAKEWGFIPVKYYEKQTVDEVKIFVNEIKEKGVLDDRPIEGFVIRTKIASTGQDFFFKIKYDEPYLMYREWREITKAILNKRKPRTTYELSQQYLNWVTEKIKTHPKLFEEFNKNKGIFSVRKMFLEYLNDKGDVQTFSKIPQEEIKTLLVPVGTIGCGKTSLSLALAKLLSFVHIQNDNIVGKKARFEFYRSINEGLRSHSGVIADRNNHMRELRKTLIEAVKSNLSNVRIVAIYWNHEDRSKNEIFGITSKRVIARGENHQSLTPKNVEYEKIMWRFLNDFEPMNSNNNVDNQFDHVIELDVVNDIKTNIEIVINELNSIIGFEKPNEDAIEKAIEEISDYKPTVRKIVGNKSPKVSYYGIKLDFNAQNFLSDYFNEHPNEENETFKRLVQGGRIGSEHHVTLIHSKELKTDPPDYKKKLWELYEKMCRDPPQVKVHINKIVFDSQIMAFVVNKIDPSDVCSTNKIIHVTIGTVDNSVKPFEANSICELALSNNSQGEENQSKICVINLENEKIVDGIVKAFF</sequence>
<evidence type="ECO:0000259" key="6">
    <source>
        <dbReference type="Pfam" id="PF08303"/>
    </source>
</evidence>
<keyword evidence="4" id="KW-0472">Membrane</keyword>
<reference evidence="8" key="1">
    <citation type="submission" date="2019-10" db="EMBL/GenBank/DDBJ databases">
        <title>Conservation and host-specific expression of non-tandemly repeated heterogenous ribosome RNA gene in arbuscular mycorrhizal fungi.</title>
        <authorList>
            <person name="Maeda T."/>
            <person name="Kobayashi Y."/>
            <person name="Nakagawa T."/>
            <person name="Ezawa T."/>
            <person name="Yamaguchi K."/>
            <person name="Bino T."/>
            <person name="Nishimoto Y."/>
            <person name="Shigenobu S."/>
            <person name="Kawaguchi M."/>
        </authorList>
    </citation>
    <scope>NUCLEOTIDE SEQUENCE</scope>
    <source>
        <strain evidence="8">HR1</strain>
    </source>
</reference>
<feature type="transmembrane region" description="Helical" evidence="4">
    <location>
        <begin position="17"/>
        <end position="35"/>
    </location>
</feature>
<evidence type="ECO:0000256" key="3">
    <source>
        <dbReference type="SAM" id="MobiDB-lite"/>
    </source>
</evidence>
<dbReference type="GO" id="GO:0051730">
    <property type="term" value="F:GTP-dependent polyribonucleotide 5'-hydroxyl-kinase activity"/>
    <property type="evidence" value="ECO:0007669"/>
    <property type="project" value="InterPro"/>
</dbReference>